<evidence type="ECO:0000313" key="2">
    <source>
        <dbReference type="Proteomes" id="UP000228751"/>
    </source>
</evidence>
<accession>A0A2G4RDK4</accession>
<dbReference type="Proteomes" id="UP000228751">
    <property type="component" value="Unassembled WGS sequence"/>
</dbReference>
<organism evidence="1 2">
    <name type="scientific">Acetobacter pomorum</name>
    <dbReference type="NCBI Taxonomy" id="65959"/>
    <lineage>
        <taxon>Bacteria</taxon>
        <taxon>Pseudomonadati</taxon>
        <taxon>Pseudomonadota</taxon>
        <taxon>Alphaproteobacteria</taxon>
        <taxon>Acetobacterales</taxon>
        <taxon>Acetobacteraceae</taxon>
        <taxon>Acetobacter</taxon>
    </lineage>
</organism>
<dbReference type="AlphaFoldDB" id="A0A2G4RDK4"/>
<evidence type="ECO:0000313" key="1">
    <source>
        <dbReference type="EMBL" id="PHY94628.1"/>
    </source>
</evidence>
<name>A0A2G4RDK4_9PROT</name>
<sequence>MPFLFTKSRKKQLECLLAFPLGWRMKMRVPFTNHHALPVSLQTKKQVEQNNVPEKIMERDTRTEPDKTIKPHNLLDKKYFTTTVKTRKSLFRK</sequence>
<comment type="caution">
    <text evidence="1">The sequence shown here is derived from an EMBL/GenBank/DDBJ whole genome shotgun (WGS) entry which is preliminary data.</text>
</comment>
<proteinExistence type="predicted"/>
<gene>
    <name evidence="1" type="ORF">CSR02_05305</name>
</gene>
<protein>
    <submittedName>
        <fullName evidence="1">Uncharacterized protein</fullName>
    </submittedName>
</protein>
<reference evidence="1 2" key="1">
    <citation type="submission" date="2017-10" db="EMBL/GenBank/DDBJ databases">
        <title>Genomic analysis of the genus Acetobacter.</title>
        <authorList>
            <person name="Kim K.H."/>
            <person name="Chun B.H."/>
            <person name="Son A.R."/>
            <person name="Jeon C.O."/>
        </authorList>
    </citation>
    <scope>NUCLEOTIDE SEQUENCE [LARGE SCALE GENOMIC DNA]</scope>
    <source>
        <strain evidence="1 2">LHT 2458</strain>
    </source>
</reference>
<dbReference type="EMBL" id="PEBQ01000083">
    <property type="protein sequence ID" value="PHY94628.1"/>
    <property type="molecule type" value="Genomic_DNA"/>
</dbReference>
<keyword evidence="2" id="KW-1185">Reference proteome</keyword>